<sequence>MTISYNFWTQYGHAGIRQREVFDKSNTYFSRTRLGQG</sequence>
<dbReference type="EMBL" id="BARU01040930">
    <property type="protein sequence ID" value="GAH82993.1"/>
    <property type="molecule type" value="Genomic_DNA"/>
</dbReference>
<gene>
    <name evidence="1" type="ORF">S03H2_63211</name>
</gene>
<feature type="non-terminal residue" evidence="1">
    <location>
        <position position="37"/>
    </location>
</feature>
<organism evidence="1">
    <name type="scientific">marine sediment metagenome</name>
    <dbReference type="NCBI Taxonomy" id="412755"/>
    <lineage>
        <taxon>unclassified sequences</taxon>
        <taxon>metagenomes</taxon>
        <taxon>ecological metagenomes</taxon>
    </lineage>
</organism>
<accession>X1KLS0</accession>
<name>X1KLS0_9ZZZZ</name>
<protein>
    <submittedName>
        <fullName evidence="1">Uncharacterized protein</fullName>
    </submittedName>
</protein>
<proteinExistence type="predicted"/>
<dbReference type="AlphaFoldDB" id="X1KLS0"/>
<comment type="caution">
    <text evidence="1">The sequence shown here is derived from an EMBL/GenBank/DDBJ whole genome shotgun (WGS) entry which is preliminary data.</text>
</comment>
<evidence type="ECO:0000313" key="1">
    <source>
        <dbReference type="EMBL" id="GAH82993.1"/>
    </source>
</evidence>
<reference evidence="1" key="1">
    <citation type="journal article" date="2014" name="Front. Microbiol.">
        <title>High frequency of phylogenetically diverse reductive dehalogenase-homologous genes in deep subseafloor sedimentary metagenomes.</title>
        <authorList>
            <person name="Kawai M."/>
            <person name="Futagami T."/>
            <person name="Toyoda A."/>
            <person name="Takaki Y."/>
            <person name="Nishi S."/>
            <person name="Hori S."/>
            <person name="Arai W."/>
            <person name="Tsubouchi T."/>
            <person name="Morono Y."/>
            <person name="Uchiyama I."/>
            <person name="Ito T."/>
            <person name="Fujiyama A."/>
            <person name="Inagaki F."/>
            <person name="Takami H."/>
        </authorList>
    </citation>
    <scope>NUCLEOTIDE SEQUENCE</scope>
    <source>
        <strain evidence="1">Expedition CK06-06</strain>
    </source>
</reference>